<gene>
    <name evidence="1" type="ORF">S01H1_41116</name>
</gene>
<organism evidence="1">
    <name type="scientific">marine sediment metagenome</name>
    <dbReference type="NCBI Taxonomy" id="412755"/>
    <lineage>
        <taxon>unclassified sequences</taxon>
        <taxon>metagenomes</taxon>
        <taxon>ecological metagenomes</taxon>
    </lineage>
</organism>
<reference evidence="1" key="1">
    <citation type="journal article" date="2014" name="Front. Microbiol.">
        <title>High frequency of phylogenetically diverse reductive dehalogenase-homologous genes in deep subseafloor sedimentary metagenomes.</title>
        <authorList>
            <person name="Kawai M."/>
            <person name="Futagami T."/>
            <person name="Toyoda A."/>
            <person name="Takaki Y."/>
            <person name="Nishi S."/>
            <person name="Hori S."/>
            <person name="Arai W."/>
            <person name="Tsubouchi T."/>
            <person name="Morono Y."/>
            <person name="Uchiyama I."/>
            <person name="Ito T."/>
            <person name="Fujiyama A."/>
            <person name="Inagaki F."/>
            <person name="Takami H."/>
        </authorList>
    </citation>
    <scope>NUCLEOTIDE SEQUENCE</scope>
    <source>
        <strain evidence="1">Expedition CK06-06</strain>
    </source>
</reference>
<name>X0WF60_9ZZZZ</name>
<accession>X0WF60</accession>
<protein>
    <submittedName>
        <fullName evidence="1">Uncharacterized protein</fullName>
    </submittedName>
</protein>
<evidence type="ECO:0000313" key="1">
    <source>
        <dbReference type="EMBL" id="GAG11341.1"/>
    </source>
</evidence>
<dbReference type="AlphaFoldDB" id="X0WF60"/>
<proteinExistence type="predicted"/>
<sequence>LCLWEKAMTPDMVGMLSTNGMYTDLDFMQTSTTQFDLFRPLTDEEKEELRPLFKEIAKDLRELRDYFRNKK</sequence>
<feature type="non-terminal residue" evidence="1">
    <location>
        <position position="1"/>
    </location>
</feature>
<dbReference type="EMBL" id="BARS01026059">
    <property type="protein sequence ID" value="GAG11341.1"/>
    <property type="molecule type" value="Genomic_DNA"/>
</dbReference>
<comment type="caution">
    <text evidence="1">The sequence shown here is derived from an EMBL/GenBank/DDBJ whole genome shotgun (WGS) entry which is preliminary data.</text>
</comment>